<sequence>MEVTVKVHSQNEDLLCCCSCADDGQHCFCLIDMTVRINVW</sequence>
<evidence type="ECO:0000313" key="1">
    <source>
        <dbReference type="EMBL" id="JAH82148.1"/>
    </source>
</evidence>
<dbReference type="EMBL" id="GBXM01026429">
    <property type="protein sequence ID" value="JAH82148.1"/>
    <property type="molecule type" value="Transcribed_RNA"/>
</dbReference>
<proteinExistence type="predicted"/>
<dbReference type="AlphaFoldDB" id="A0A0E9VY15"/>
<reference evidence="1" key="1">
    <citation type="submission" date="2014-11" db="EMBL/GenBank/DDBJ databases">
        <authorList>
            <person name="Amaro Gonzalez C."/>
        </authorList>
    </citation>
    <scope>NUCLEOTIDE SEQUENCE</scope>
</reference>
<name>A0A0E9VY15_ANGAN</name>
<organism evidence="1">
    <name type="scientific">Anguilla anguilla</name>
    <name type="common">European freshwater eel</name>
    <name type="synonym">Muraena anguilla</name>
    <dbReference type="NCBI Taxonomy" id="7936"/>
    <lineage>
        <taxon>Eukaryota</taxon>
        <taxon>Metazoa</taxon>
        <taxon>Chordata</taxon>
        <taxon>Craniata</taxon>
        <taxon>Vertebrata</taxon>
        <taxon>Euteleostomi</taxon>
        <taxon>Actinopterygii</taxon>
        <taxon>Neopterygii</taxon>
        <taxon>Teleostei</taxon>
        <taxon>Anguilliformes</taxon>
        <taxon>Anguillidae</taxon>
        <taxon>Anguilla</taxon>
    </lineage>
</organism>
<protein>
    <submittedName>
        <fullName evidence="1">Uncharacterized protein</fullName>
    </submittedName>
</protein>
<reference evidence="1" key="2">
    <citation type="journal article" date="2015" name="Fish Shellfish Immunol.">
        <title>Early steps in the European eel (Anguilla anguilla)-Vibrio vulnificus interaction in the gills: Role of the RtxA13 toxin.</title>
        <authorList>
            <person name="Callol A."/>
            <person name="Pajuelo D."/>
            <person name="Ebbesson L."/>
            <person name="Teles M."/>
            <person name="MacKenzie S."/>
            <person name="Amaro C."/>
        </authorList>
    </citation>
    <scope>NUCLEOTIDE SEQUENCE</scope>
</reference>
<accession>A0A0E9VY15</accession>